<keyword evidence="2" id="KW-1185">Reference proteome</keyword>
<dbReference type="EMBL" id="FQXM01000004">
    <property type="protein sequence ID" value="SHH36020.1"/>
    <property type="molecule type" value="Genomic_DNA"/>
</dbReference>
<dbReference type="RefSeq" id="WP_073337194.1">
    <property type="nucleotide sequence ID" value="NZ_FQXM01000004.1"/>
</dbReference>
<protein>
    <submittedName>
        <fullName evidence="1">Putative phage tail component, N-terminal domain-containing protein</fullName>
    </submittedName>
</protein>
<reference evidence="1 2" key="1">
    <citation type="submission" date="2016-11" db="EMBL/GenBank/DDBJ databases">
        <authorList>
            <person name="Jaros S."/>
            <person name="Januszkiewicz K."/>
            <person name="Wedrychowicz H."/>
        </authorList>
    </citation>
    <scope>NUCLEOTIDE SEQUENCE [LARGE SCALE GENOMIC DNA]</scope>
    <source>
        <strain evidence="1 2">DSM 8605</strain>
    </source>
</reference>
<dbReference type="Proteomes" id="UP000184447">
    <property type="component" value="Unassembled WGS sequence"/>
</dbReference>
<dbReference type="Gene3D" id="2.40.30.200">
    <property type="match status" value="1"/>
</dbReference>
<name>A0A1M5SC50_9CLOT</name>
<accession>A0A1M5SC50</accession>
<organism evidence="1 2">
    <name type="scientific">Clostridium grantii DSM 8605</name>
    <dbReference type="NCBI Taxonomy" id="1121316"/>
    <lineage>
        <taxon>Bacteria</taxon>
        <taxon>Bacillati</taxon>
        <taxon>Bacillota</taxon>
        <taxon>Clostridia</taxon>
        <taxon>Eubacteriales</taxon>
        <taxon>Clostridiaceae</taxon>
        <taxon>Clostridium</taxon>
    </lineage>
</organism>
<sequence length="230" mass="25937">MALPYFIFNGIDSRDIDGIVVIKLPDMMKAQKDINKIEIEGRDGFLTEDLGSYRGTVKTVECTLKANADIDYISSWLDGSGEVTFSNEEYKVYDATIINSISFKEIFNIWHSIIIQFECQPFKRDLSTSIITLTSSNSTVYNNGTTTCKPIIKVFGEGNINITINNNTFNLTNVDEYVIVDSDLLECYKDTELKNADMNGDFPLLHVGENTISYAGTVTKIEIQLNLRYK</sequence>
<evidence type="ECO:0000313" key="2">
    <source>
        <dbReference type="Proteomes" id="UP000184447"/>
    </source>
</evidence>
<dbReference type="STRING" id="1121316.SAMN02745207_00858"/>
<dbReference type="AlphaFoldDB" id="A0A1M5SC50"/>
<proteinExistence type="predicted"/>
<dbReference type="OrthoDB" id="2734969at2"/>
<evidence type="ECO:0000313" key="1">
    <source>
        <dbReference type="EMBL" id="SHH36020.1"/>
    </source>
</evidence>
<gene>
    <name evidence="1" type="ORF">SAMN02745207_00858</name>
</gene>